<evidence type="ECO:0000256" key="16">
    <source>
        <dbReference type="HAMAP-Rule" id="MF_01274"/>
    </source>
</evidence>
<feature type="binding site" evidence="16">
    <location>
        <begin position="6"/>
        <end position="13"/>
    </location>
    <ligand>
        <name>ATP</name>
        <dbReference type="ChEBI" id="CHEBI:30616"/>
    </ligand>
</feature>
<dbReference type="RefSeq" id="WP_138265936.1">
    <property type="nucleotide sequence ID" value="NZ_AP031448.1"/>
</dbReference>
<evidence type="ECO:0000256" key="5">
    <source>
        <dbReference type="ARBA" id="ARBA00011738"/>
    </source>
</evidence>
<organism evidence="17 20">
    <name type="scientific">Alistipes shahii</name>
    <dbReference type="NCBI Taxonomy" id="328814"/>
    <lineage>
        <taxon>Bacteria</taxon>
        <taxon>Pseudomonadati</taxon>
        <taxon>Bacteroidota</taxon>
        <taxon>Bacteroidia</taxon>
        <taxon>Bacteroidales</taxon>
        <taxon>Rikenellaceae</taxon>
        <taxon>Alistipes</taxon>
    </lineage>
</organism>
<feature type="binding site" evidence="16">
    <location>
        <begin position="93"/>
        <end position="96"/>
    </location>
    <ligand>
        <name>substrate</name>
    </ligand>
</feature>
<comment type="cofactor">
    <cofactor evidence="16">
        <name>NH4(+)</name>
        <dbReference type="ChEBI" id="CHEBI:28938"/>
    </cofactor>
    <cofactor evidence="16">
        <name>K(+)</name>
        <dbReference type="ChEBI" id="CHEBI:29103"/>
    </cofactor>
    <text evidence="16">A monovalent cation. Ammonium or potassium.</text>
</comment>
<dbReference type="EC" id="2.7.1.33" evidence="6 16"/>
<dbReference type="GO" id="GO:0005524">
    <property type="term" value="F:ATP binding"/>
    <property type="evidence" value="ECO:0007669"/>
    <property type="project" value="UniProtKB-UniRule"/>
</dbReference>
<dbReference type="Proteomes" id="UP000322658">
    <property type="component" value="Unassembled WGS sequence"/>
</dbReference>
<comment type="subcellular location">
    <subcellularLocation>
        <location evidence="3 16">Cytoplasm</location>
    </subcellularLocation>
</comment>
<evidence type="ECO:0000256" key="3">
    <source>
        <dbReference type="ARBA" id="ARBA00004496"/>
    </source>
</evidence>
<comment type="function">
    <text evidence="16">Catalyzes the phosphorylation of pantothenate (Pan), the first step in CoA biosynthesis.</text>
</comment>
<comment type="catalytic activity">
    <reaction evidence="1 16">
        <text>(R)-pantothenate + ATP = (R)-4'-phosphopantothenate + ADP + H(+)</text>
        <dbReference type="Rhea" id="RHEA:16373"/>
        <dbReference type="ChEBI" id="CHEBI:10986"/>
        <dbReference type="ChEBI" id="CHEBI:15378"/>
        <dbReference type="ChEBI" id="CHEBI:29032"/>
        <dbReference type="ChEBI" id="CHEBI:30616"/>
        <dbReference type="ChEBI" id="CHEBI:456216"/>
        <dbReference type="EC" id="2.7.1.33"/>
    </reaction>
</comment>
<feature type="binding site" evidence="16">
    <location>
        <position position="86"/>
    </location>
    <ligand>
        <name>substrate</name>
    </ligand>
</feature>
<evidence type="ECO:0000313" key="20">
    <source>
        <dbReference type="Proteomes" id="UP000323567"/>
    </source>
</evidence>
<dbReference type="GO" id="GO:0005737">
    <property type="term" value="C:cytoplasm"/>
    <property type="evidence" value="ECO:0007669"/>
    <property type="project" value="UniProtKB-SubCell"/>
</dbReference>
<evidence type="ECO:0000256" key="12">
    <source>
        <dbReference type="ARBA" id="ARBA00022958"/>
    </source>
</evidence>
<evidence type="ECO:0000256" key="1">
    <source>
        <dbReference type="ARBA" id="ARBA00001206"/>
    </source>
</evidence>
<keyword evidence="11 16" id="KW-0067">ATP-binding</keyword>
<evidence type="ECO:0000256" key="15">
    <source>
        <dbReference type="ARBA" id="ARBA00040883"/>
    </source>
</evidence>
<dbReference type="SUPFAM" id="SSF53067">
    <property type="entry name" value="Actin-like ATPase domain"/>
    <property type="match status" value="2"/>
</dbReference>
<keyword evidence="7 16" id="KW-0963">Cytoplasm</keyword>
<dbReference type="PANTHER" id="PTHR34265">
    <property type="entry name" value="TYPE III PANTOTHENATE KINASE"/>
    <property type="match status" value="1"/>
</dbReference>
<dbReference type="UniPathway" id="UPA00241">
    <property type="reaction ID" value="UER00352"/>
</dbReference>
<keyword evidence="13 16" id="KW-0173">Coenzyme A biosynthesis</keyword>
<comment type="cofactor">
    <cofactor evidence="2">
        <name>K(+)</name>
        <dbReference type="ChEBI" id="CHEBI:29103"/>
    </cofactor>
</comment>
<comment type="similarity">
    <text evidence="14 16">Belongs to the type III pantothenate kinase family.</text>
</comment>
<keyword evidence="16" id="KW-0479">Metal-binding</keyword>
<evidence type="ECO:0000313" key="18">
    <source>
        <dbReference type="EMBL" id="KAA2377982.1"/>
    </source>
</evidence>
<dbReference type="NCBIfam" id="TIGR00671">
    <property type="entry name" value="baf"/>
    <property type="match status" value="1"/>
</dbReference>
<evidence type="ECO:0000256" key="14">
    <source>
        <dbReference type="ARBA" id="ARBA00038036"/>
    </source>
</evidence>
<dbReference type="GO" id="GO:0046872">
    <property type="term" value="F:metal ion binding"/>
    <property type="evidence" value="ECO:0007669"/>
    <property type="project" value="UniProtKB-KW"/>
</dbReference>
<evidence type="ECO:0000313" key="17">
    <source>
        <dbReference type="EMBL" id="KAA2371172.1"/>
    </source>
</evidence>
<gene>
    <name evidence="16" type="primary">coaX</name>
    <name evidence="18" type="ORF">F2Y07_01370</name>
    <name evidence="17" type="ORF">F2Y13_04285</name>
</gene>
<keyword evidence="10 16" id="KW-0418">Kinase</keyword>
<feature type="active site" description="Proton acceptor" evidence="16">
    <location>
        <position position="95"/>
    </location>
</feature>
<evidence type="ECO:0000256" key="2">
    <source>
        <dbReference type="ARBA" id="ARBA00001958"/>
    </source>
</evidence>
<evidence type="ECO:0000256" key="6">
    <source>
        <dbReference type="ARBA" id="ARBA00012102"/>
    </source>
</evidence>
<evidence type="ECO:0000256" key="11">
    <source>
        <dbReference type="ARBA" id="ARBA00022840"/>
    </source>
</evidence>
<evidence type="ECO:0000256" key="7">
    <source>
        <dbReference type="ARBA" id="ARBA00022490"/>
    </source>
</evidence>
<evidence type="ECO:0000256" key="8">
    <source>
        <dbReference type="ARBA" id="ARBA00022679"/>
    </source>
</evidence>
<dbReference type="InterPro" id="IPR043129">
    <property type="entry name" value="ATPase_NBD"/>
</dbReference>
<accession>A0A5B3GDA1</accession>
<dbReference type="CDD" id="cd24015">
    <property type="entry name" value="ASKHA_NBD_PanK-III"/>
    <property type="match status" value="1"/>
</dbReference>
<dbReference type="PANTHER" id="PTHR34265:SF1">
    <property type="entry name" value="TYPE III PANTOTHENATE KINASE"/>
    <property type="match status" value="1"/>
</dbReference>
<dbReference type="EMBL" id="VVXJ01000002">
    <property type="protein sequence ID" value="KAA2377982.1"/>
    <property type="molecule type" value="Genomic_DNA"/>
</dbReference>
<evidence type="ECO:0000313" key="19">
    <source>
        <dbReference type="Proteomes" id="UP000322658"/>
    </source>
</evidence>
<dbReference type="Proteomes" id="UP000323567">
    <property type="component" value="Unassembled WGS sequence"/>
</dbReference>
<feature type="binding site" evidence="16">
    <location>
        <position position="171"/>
    </location>
    <ligand>
        <name>substrate</name>
    </ligand>
</feature>
<comment type="subunit">
    <text evidence="5 16">Homodimer.</text>
</comment>
<dbReference type="GO" id="GO:0015937">
    <property type="term" value="P:coenzyme A biosynthetic process"/>
    <property type="evidence" value="ECO:0007669"/>
    <property type="project" value="UniProtKB-UniRule"/>
</dbReference>
<proteinExistence type="inferred from homology"/>
<dbReference type="AlphaFoldDB" id="A0A5B3GDA1"/>
<keyword evidence="9 16" id="KW-0547">Nucleotide-binding</keyword>
<comment type="pathway">
    <text evidence="4 16">Cofactor biosynthesis; coenzyme A biosynthesis; CoA from (R)-pantothenate: step 1/5.</text>
</comment>
<keyword evidence="12 16" id="KW-0630">Potassium</keyword>
<feature type="binding site" evidence="16">
    <location>
        <position position="119"/>
    </location>
    <ligand>
        <name>ATP</name>
        <dbReference type="ChEBI" id="CHEBI:30616"/>
    </ligand>
</feature>
<evidence type="ECO:0000256" key="4">
    <source>
        <dbReference type="ARBA" id="ARBA00005225"/>
    </source>
</evidence>
<reference evidence="19 20" key="1">
    <citation type="journal article" date="2019" name="Nat. Med.">
        <title>A library of human gut bacterial isolates paired with longitudinal multiomics data enables mechanistic microbiome research.</title>
        <authorList>
            <person name="Poyet M."/>
            <person name="Groussin M."/>
            <person name="Gibbons S.M."/>
            <person name="Avila-Pacheco J."/>
            <person name="Jiang X."/>
            <person name="Kearney S.M."/>
            <person name="Perrotta A.R."/>
            <person name="Berdy B."/>
            <person name="Zhao S."/>
            <person name="Lieberman T.D."/>
            <person name="Swanson P.K."/>
            <person name="Smith M."/>
            <person name="Roesemann S."/>
            <person name="Alexander J.E."/>
            <person name="Rich S.A."/>
            <person name="Livny J."/>
            <person name="Vlamakis H."/>
            <person name="Clish C."/>
            <person name="Bullock K."/>
            <person name="Deik A."/>
            <person name="Scott J."/>
            <person name="Pierce K.A."/>
            <person name="Xavier R.J."/>
            <person name="Alm E.J."/>
        </authorList>
    </citation>
    <scope>NUCLEOTIDE SEQUENCE [LARGE SCALE GENOMIC DNA]</scope>
    <source>
        <strain evidence="18 19">BIOML-A1</strain>
        <strain evidence="17 20">BIOML-A2</strain>
    </source>
</reference>
<sequence length="246" mass="26899">MNLIVDIGNTLVKLAVFDGGRIVAQRCVERLHPSMLGELLEGRRAAKAVVASTRGEADDVIETVRPYADYLLEFTSQTPVPVANAYHTPETLGRDRLAAAVGATVLYPGRNVLIVDFGTAVTIDLVTADNTFRGGCISPGMKTRFRALHDYTACLPLCGPTESGELQGLTTEEAIRLGVMNSLTFEIEGYMARMEKKIDDLCVIFTGGDAKYFAKRIKNTIFANCNLVFCGLDRILEYNASEEHLD</sequence>
<name>A0A5B3GDA1_9BACT</name>
<dbReference type="EMBL" id="VVXK01000004">
    <property type="protein sequence ID" value="KAA2371172.1"/>
    <property type="molecule type" value="Genomic_DNA"/>
</dbReference>
<keyword evidence="8 16" id="KW-0808">Transferase</keyword>
<dbReference type="InterPro" id="IPR004619">
    <property type="entry name" value="Type_III_PanK"/>
</dbReference>
<feature type="binding site" evidence="16">
    <location>
        <position position="116"/>
    </location>
    <ligand>
        <name>K(+)</name>
        <dbReference type="ChEBI" id="CHEBI:29103"/>
    </ligand>
</feature>
<dbReference type="Gene3D" id="3.30.420.40">
    <property type="match status" value="1"/>
</dbReference>
<dbReference type="HAMAP" id="MF_01274">
    <property type="entry name" value="Pantothen_kinase_3"/>
    <property type="match status" value="1"/>
</dbReference>
<evidence type="ECO:0000256" key="13">
    <source>
        <dbReference type="ARBA" id="ARBA00022993"/>
    </source>
</evidence>
<dbReference type="GO" id="GO:0004594">
    <property type="term" value="F:pantothenate kinase activity"/>
    <property type="evidence" value="ECO:0007669"/>
    <property type="project" value="UniProtKB-UniRule"/>
</dbReference>
<evidence type="ECO:0000256" key="9">
    <source>
        <dbReference type="ARBA" id="ARBA00022741"/>
    </source>
</evidence>
<evidence type="ECO:0000256" key="10">
    <source>
        <dbReference type="ARBA" id="ARBA00022777"/>
    </source>
</evidence>
<dbReference type="Pfam" id="PF03309">
    <property type="entry name" value="Pan_kinase"/>
    <property type="match status" value="1"/>
</dbReference>
<protein>
    <recommendedName>
        <fullName evidence="15 16">Type III pantothenate kinase</fullName>
        <ecNumber evidence="6 16">2.7.1.33</ecNumber>
    </recommendedName>
    <alternativeName>
        <fullName evidence="16">PanK-III</fullName>
    </alternativeName>
    <alternativeName>
        <fullName evidence="16">Pantothenic acid kinase</fullName>
    </alternativeName>
</protein>
<comment type="caution">
    <text evidence="17">The sequence shown here is derived from an EMBL/GenBank/DDBJ whole genome shotgun (WGS) entry which is preliminary data.</text>
</comment>